<comment type="caution">
    <text evidence="1">The sequence shown here is derived from an EMBL/GenBank/DDBJ whole genome shotgun (WGS) entry which is preliminary data.</text>
</comment>
<dbReference type="RefSeq" id="WP_109877133.1">
    <property type="nucleotide sequence ID" value="NZ_AP026695.1"/>
</dbReference>
<keyword evidence="2" id="KW-1185">Reference proteome</keyword>
<accession>A0A2S2KS90</accession>
<protein>
    <submittedName>
        <fullName evidence="1">Uncharacterized protein</fullName>
    </submittedName>
</protein>
<name>A0A2S2KS90_9ARCH</name>
<evidence type="ECO:0000313" key="1">
    <source>
        <dbReference type="EMBL" id="GBH34516.1"/>
    </source>
</evidence>
<gene>
    <name evidence="1" type="ORF">NZNM25_13070</name>
</gene>
<dbReference type="Proteomes" id="UP000245829">
    <property type="component" value="Unassembled WGS sequence"/>
</dbReference>
<dbReference type="OrthoDB" id="9885at2157"/>
<evidence type="ECO:0000313" key="2">
    <source>
        <dbReference type="Proteomes" id="UP000245829"/>
    </source>
</evidence>
<dbReference type="EMBL" id="BGKI01000007">
    <property type="protein sequence ID" value="GBH34516.1"/>
    <property type="molecule type" value="Genomic_DNA"/>
</dbReference>
<dbReference type="AlphaFoldDB" id="A0A2S2KS90"/>
<sequence length="152" mass="18002">MITQNSTKQESTNETPKVSVCDIMKNNTSMMIHKMETEVPTYMQLYSDVYTKYLEMFDNLFGTCYISEKQFFDKLGLDQSTLKTINNFWKTMSENYNTQIDISTNFLKSYVQMHISAIESYEEYMKILMDSYSKTLFEINKFTKFSNVNKNN</sequence>
<reference evidence="1 2" key="1">
    <citation type="submission" date="2018-05" db="EMBL/GenBank/DDBJ databases">
        <title>genome sequencing of Nitrosopumilus sp. NM25.</title>
        <authorList>
            <person name="Mori K."/>
            <person name="Nakagawa T."/>
        </authorList>
    </citation>
    <scope>NUCLEOTIDE SEQUENCE [LARGE SCALE GENOMIC DNA]</scope>
    <source>
        <strain evidence="1 2">NM25</strain>
    </source>
</reference>
<organism evidence="1 2">
    <name type="scientific">Nitrosopumilus zosterae</name>
    <dbReference type="NCBI Taxonomy" id="718286"/>
    <lineage>
        <taxon>Archaea</taxon>
        <taxon>Nitrososphaerota</taxon>
        <taxon>Nitrososphaeria</taxon>
        <taxon>Nitrosopumilales</taxon>
        <taxon>Nitrosopumilaceae</taxon>
        <taxon>Nitrosopumilus</taxon>
    </lineage>
</organism>
<proteinExistence type="predicted"/>
<dbReference type="GeneID" id="76209192"/>